<evidence type="ECO:0000313" key="2">
    <source>
        <dbReference type="Proteomes" id="UP001157502"/>
    </source>
</evidence>
<organism evidence="1 2">
    <name type="scientific">Dallia pectoralis</name>
    <name type="common">Alaska blackfish</name>
    <dbReference type="NCBI Taxonomy" id="75939"/>
    <lineage>
        <taxon>Eukaryota</taxon>
        <taxon>Metazoa</taxon>
        <taxon>Chordata</taxon>
        <taxon>Craniata</taxon>
        <taxon>Vertebrata</taxon>
        <taxon>Euteleostomi</taxon>
        <taxon>Actinopterygii</taxon>
        <taxon>Neopterygii</taxon>
        <taxon>Teleostei</taxon>
        <taxon>Protacanthopterygii</taxon>
        <taxon>Esociformes</taxon>
        <taxon>Umbridae</taxon>
        <taxon>Dallia</taxon>
    </lineage>
</organism>
<dbReference type="Proteomes" id="UP001157502">
    <property type="component" value="Chromosome 16"/>
</dbReference>
<keyword evidence="2" id="KW-1185">Reference proteome</keyword>
<dbReference type="EMBL" id="CM055743">
    <property type="protein sequence ID" value="KAJ7999596.1"/>
    <property type="molecule type" value="Genomic_DNA"/>
</dbReference>
<evidence type="ECO:0000313" key="1">
    <source>
        <dbReference type="EMBL" id="KAJ7999596.1"/>
    </source>
</evidence>
<name>A0ACC2G7K5_DALPE</name>
<sequence>MSGRPGPCHRPSSTGPTWRQDKGGHVTWVVLGKKFITKRDEGVPVSYRLRHTLWGRLVNSDDITGHILMSAKSTRSHLQKRHLPGLIHQLYCVELQNASKPLFLCPGQFPGDSVFLTPRQRTDVVARGRWEEGRTRLIDDPRNGEEREGPESFYPD</sequence>
<comment type="caution">
    <text evidence="1">The sequence shown here is derived from an EMBL/GenBank/DDBJ whole genome shotgun (WGS) entry which is preliminary data.</text>
</comment>
<protein>
    <submittedName>
        <fullName evidence="1">Uncharacterized protein</fullName>
    </submittedName>
</protein>
<reference evidence="1" key="1">
    <citation type="submission" date="2021-05" db="EMBL/GenBank/DDBJ databases">
        <authorList>
            <person name="Pan Q."/>
            <person name="Jouanno E."/>
            <person name="Zahm M."/>
            <person name="Klopp C."/>
            <person name="Cabau C."/>
            <person name="Louis A."/>
            <person name="Berthelot C."/>
            <person name="Parey E."/>
            <person name="Roest Crollius H."/>
            <person name="Montfort J."/>
            <person name="Robinson-Rechavi M."/>
            <person name="Bouchez O."/>
            <person name="Lampietro C."/>
            <person name="Lopez Roques C."/>
            <person name="Donnadieu C."/>
            <person name="Postlethwait J."/>
            <person name="Bobe J."/>
            <person name="Dillon D."/>
            <person name="Chandos A."/>
            <person name="von Hippel F."/>
            <person name="Guiguen Y."/>
        </authorList>
    </citation>
    <scope>NUCLEOTIDE SEQUENCE</scope>
    <source>
        <strain evidence="1">YG-Jan2019</strain>
    </source>
</reference>
<accession>A0ACC2G7K5</accession>
<proteinExistence type="predicted"/>
<gene>
    <name evidence="1" type="ORF">DPEC_G00196050</name>
</gene>